<evidence type="ECO:0000256" key="1">
    <source>
        <dbReference type="ARBA" id="ARBA00004442"/>
    </source>
</evidence>
<keyword evidence="11" id="KW-1185">Reference proteome</keyword>
<evidence type="ECO:0000313" key="11">
    <source>
        <dbReference type="Proteomes" id="UP000185678"/>
    </source>
</evidence>
<dbReference type="STRING" id="80876.SAMN05421779_101751"/>
<accession>A0A1N7IYH4</accession>
<dbReference type="GO" id="GO:0009279">
    <property type="term" value="C:cell outer membrane"/>
    <property type="evidence" value="ECO:0007669"/>
    <property type="project" value="UniProtKB-SubCell"/>
</dbReference>
<comment type="subcellular location">
    <subcellularLocation>
        <location evidence="1">Cell outer membrane</location>
    </subcellularLocation>
</comment>
<feature type="chain" id="PRO_5012139466" evidence="9">
    <location>
        <begin position="30"/>
        <end position="481"/>
    </location>
</feature>
<feature type="compositionally biased region" description="Basic and acidic residues" evidence="8">
    <location>
        <begin position="468"/>
        <end position="481"/>
    </location>
</feature>
<dbReference type="AlphaFoldDB" id="A0A1N7IYH4"/>
<reference evidence="10 11" key="1">
    <citation type="submission" date="2017-01" db="EMBL/GenBank/DDBJ databases">
        <authorList>
            <person name="Mah S.A."/>
            <person name="Swanson W.J."/>
            <person name="Moy G.W."/>
            <person name="Vacquier V.D."/>
        </authorList>
    </citation>
    <scope>NUCLEOTIDE SEQUENCE [LARGE SCALE GENOMIC DNA]</scope>
    <source>
        <strain evidence="10 11">DSM 11589</strain>
    </source>
</reference>
<evidence type="ECO:0000256" key="7">
    <source>
        <dbReference type="ARBA" id="ARBA00023237"/>
    </source>
</evidence>
<dbReference type="GO" id="GO:0015288">
    <property type="term" value="F:porin activity"/>
    <property type="evidence" value="ECO:0007669"/>
    <property type="project" value="TreeGrafter"/>
</dbReference>
<dbReference type="Proteomes" id="UP000185678">
    <property type="component" value="Unassembled WGS sequence"/>
</dbReference>
<evidence type="ECO:0000256" key="2">
    <source>
        <dbReference type="ARBA" id="ARBA00007613"/>
    </source>
</evidence>
<name>A0A1N7IYH4_9PROT</name>
<keyword evidence="4" id="KW-1134">Transmembrane beta strand</keyword>
<dbReference type="GO" id="GO:1990281">
    <property type="term" value="C:efflux pump complex"/>
    <property type="evidence" value="ECO:0007669"/>
    <property type="project" value="TreeGrafter"/>
</dbReference>
<evidence type="ECO:0000256" key="8">
    <source>
        <dbReference type="SAM" id="MobiDB-lite"/>
    </source>
</evidence>
<evidence type="ECO:0000256" key="3">
    <source>
        <dbReference type="ARBA" id="ARBA00022448"/>
    </source>
</evidence>
<feature type="compositionally biased region" description="Acidic residues" evidence="8">
    <location>
        <begin position="457"/>
        <end position="467"/>
    </location>
</feature>
<dbReference type="OrthoDB" id="9789368at2"/>
<organism evidence="10 11">
    <name type="scientific">Insolitispirillum peregrinum</name>
    <dbReference type="NCBI Taxonomy" id="80876"/>
    <lineage>
        <taxon>Bacteria</taxon>
        <taxon>Pseudomonadati</taxon>
        <taxon>Pseudomonadota</taxon>
        <taxon>Alphaproteobacteria</taxon>
        <taxon>Rhodospirillales</taxon>
        <taxon>Novispirillaceae</taxon>
        <taxon>Insolitispirillum</taxon>
    </lineage>
</organism>
<dbReference type="InterPro" id="IPR010130">
    <property type="entry name" value="T1SS_OMP_TolC"/>
</dbReference>
<dbReference type="InterPro" id="IPR051906">
    <property type="entry name" value="TolC-like"/>
</dbReference>
<keyword evidence="9" id="KW-0732">Signal</keyword>
<evidence type="ECO:0000313" key="10">
    <source>
        <dbReference type="EMBL" id="SIS42041.1"/>
    </source>
</evidence>
<feature type="signal peptide" evidence="9">
    <location>
        <begin position="1"/>
        <end position="29"/>
    </location>
</feature>
<keyword evidence="5" id="KW-0812">Transmembrane</keyword>
<protein>
    <submittedName>
        <fullName evidence="10">Outer membrane protein</fullName>
    </submittedName>
</protein>
<evidence type="ECO:0000256" key="4">
    <source>
        <dbReference type="ARBA" id="ARBA00022452"/>
    </source>
</evidence>
<dbReference type="PANTHER" id="PTHR30026:SF22">
    <property type="entry name" value="OUTER MEMBRANE EFFLUX PROTEIN"/>
    <property type="match status" value="1"/>
</dbReference>
<dbReference type="Pfam" id="PF02321">
    <property type="entry name" value="OEP"/>
    <property type="match status" value="2"/>
</dbReference>
<keyword evidence="3" id="KW-0813">Transport</keyword>
<keyword evidence="6" id="KW-0472">Membrane</keyword>
<proteinExistence type="inferred from homology"/>
<dbReference type="PANTHER" id="PTHR30026">
    <property type="entry name" value="OUTER MEMBRANE PROTEIN TOLC"/>
    <property type="match status" value="1"/>
</dbReference>
<feature type="region of interest" description="Disordered" evidence="8">
    <location>
        <begin position="449"/>
        <end position="481"/>
    </location>
</feature>
<dbReference type="SUPFAM" id="SSF56954">
    <property type="entry name" value="Outer membrane efflux proteins (OEP)"/>
    <property type="match status" value="1"/>
</dbReference>
<evidence type="ECO:0000256" key="5">
    <source>
        <dbReference type="ARBA" id="ARBA00022692"/>
    </source>
</evidence>
<comment type="similarity">
    <text evidence="2">Belongs to the outer membrane factor (OMF) (TC 1.B.17) family.</text>
</comment>
<dbReference type="Gene3D" id="1.20.1600.10">
    <property type="entry name" value="Outer membrane efflux proteins (OEP)"/>
    <property type="match status" value="1"/>
</dbReference>
<keyword evidence="7" id="KW-0998">Cell outer membrane</keyword>
<sequence length="481" mass="51733">MKKTASSAVSYAVLAALAGTVLCPVTASAMSLEEALVATYTGNPQLLAARAGQRATDEKVPQALSGWRPTVTVSGSYGRQTIEQNTSTTTERKIGTVPQTSTFTVTQPVFNGFRTVHATDAAENTVKASRGTLVATEQAVLLAATQAYMDVLRDMSVLELRVNNEQVLRRQLDATRDRFAVGEITRTDVSQAEARHAGAVAARAAAESTLASTRATFARVVGVPAENLDWPAEVKTLPATLDDTISMAENQQPELIAAEYTARAAVDTVQQVRGELLPTVSLQASSSKSWNASDHDSYRDVQSLVATVSVPLYESGSVYSRIREAKSTAGQRRLQVDEMLLSVRAQAVQSWETLQSARAQISSLVSQVDSSRVALEGVQREAQVGARTVLDVLDAEQELLDAQVSLVTAQRNEKVAAYQLMSAVGTLTAEHLALPVETHKSAGHYDDVRGQWIGGNDEADQDYDYASDPEKQQPVKEPEGR</sequence>
<dbReference type="InterPro" id="IPR003423">
    <property type="entry name" value="OMP_efflux"/>
</dbReference>
<evidence type="ECO:0000256" key="6">
    <source>
        <dbReference type="ARBA" id="ARBA00023136"/>
    </source>
</evidence>
<dbReference type="RefSeq" id="WP_076398800.1">
    <property type="nucleotide sequence ID" value="NZ_FTOA01000001.1"/>
</dbReference>
<gene>
    <name evidence="10" type="ORF">SAMN05421779_101751</name>
</gene>
<dbReference type="NCBIfam" id="TIGR01844">
    <property type="entry name" value="type_I_sec_TolC"/>
    <property type="match status" value="1"/>
</dbReference>
<evidence type="ECO:0000256" key="9">
    <source>
        <dbReference type="SAM" id="SignalP"/>
    </source>
</evidence>
<dbReference type="EMBL" id="FTOA01000001">
    <property type="protein sequence ID" value="SIS42041.1"/>
    <property type="molecule type" value="Genomic_DNA"/>
</dbReference>
<dbReference type="GO" id="GO:0015562">
    <property type="term" value="F:efflux transmembrane transporter activity"/>
    <property type="evidence" value="ECO:0007669"/>
    <property type="project" value="InterPro"/>
</dbReference>